<organism evidence="1 2">
    <name type="scientific">Mucuna pruriens</name>
    <name type="common">Velvet bean</name>
    <name type="synonym">Dolichos pruriens</name>
    <dbReference type="NCBI Taxonomy" id="157652"/>
    <lineage>
        <taxon>Eukaryota</taxon>
        <taxon>Viridiplantae</taxon>
        <taxon>Streptophyta</taxon>
        <taxon>Embryophyta</taxon>
        <taxon>Tracheophyta</taxon>
        <taxon>Spermatophyta</taxon>
        <taxon>Magnoliopsida</taxon>
        <taxon>eudicotyledons</taxon>
        <taxon>Gunneridae</taxon>
        <taxon>Pentapetalae</taxon>
        <taxon>rosids</taxon>
        <taxon>fabids</taxon>
        <taxon>Fabales</taxon>
        <taxon>Fabaceae</taxon>
        <taxon>Papilionoideae</taxon>
        <taxon>50 kb inversion clade</taxon>
        <taxon>NPAAA clade</taxon>
        <taxon>indigoferoid/millettioid clade</taxon>
        <taxon>Phaseoleae</taxon>
        <taxon>Mucuna</taxon>
    </lineage>
</organism>
<feature type="non-terminal residue" evidence="1">
    <location>
        <position position="1"/>
    </location>
</feature>
<sequence>MEHQHYHYYPSMLNDEQTTIMRGDIFKFYIKVSFYSINTNTQRLPYYSPSQSIPCHNFFLQDGQDFLRTLLSPTHLSIESLDEIIEGIICIVQELFQVDVAISPPPPSLESQHKEIPLWVEIILYDNNVQAAIEDSMQNFRMIPATNEVIYTSLKKSTVMTQSDFETILEGVLRIYPSGPGNIDWASIKPKRVNLMIYCNEKQK</sequence>
<comment type="caution">
    <text evidence="1">The sequence shown here is derived from an EMBL/GenBank/DDBJ whole genome shotgun (WGS) entry which is preliminary data.</text>
</comment>
<evidence type="ECO:0000313" key="2">
    <source>
        <dbReference type="Proteomes" id="UP000257109"/>
    </source>
</evidence>
<name>A0A371EGC9_MUCPR</name>
<evidence type="ECO:0000313" key="1">
    <source>
        <dbReference type="EMBL" id="RDX65029.1"/>
    </source>
</evidence>
<reference evidence="1" key="1">
    <citation type="submission" date="2018-05" db="EMBL/GenBank/DDBJ databases">
        <title>Draft genome of Mucuna pruriens seed.</title>
        <authorList>
            <person name="Nnadi N.E."/>
            <person name="Vos R."/>
            <person name="Hasami M.H."/>
            <person name="Devisetty U.K."/>
            <person name="Aguiy J.C."/>
        </authorList>
    </citation>
    <scope>NUCLEOTIDE SEQUENCE [LARGE SCALE GENOMIC DNA]</scope>
    <source>
        <strain evidence="1">JCA_2017</strain>
    </source>
</reference>
<dbReference type="AlphaFoldDB" id="A0A371EGC9"/>
<keyword evidence="2" id="KW-1185">Reference proteome</keyword>
<protein>
    <submittedName>
        <fullName evidence="1">Uncharacterized protein</fullName>
    </submittedName>
</protein>
<dbReference type="Proteomes" id="UP000257109">
    <property type="component" value="Unassembled WGS sequence"/>
</dbReference>
<gene>
    <name evidence="1" type="ORF">CR513_56346</name>
</gene>
<accession>A0A371EGC9</accession>
<proteinExistence type="predicted"/>
<dbReference type="EMBL" id="QJKJ01014094">
    <property type="protein sequence ID" value="RDX65029.1"/>
    <property type="molecule type" value="Genomic_DNA"/>
</dbReference>
<dbReference type="OrthoDB" id="3365801at2759"/>